<dbReference type="Proteomes" id="UP000050700">
    <property type="component" value="Unassembled WGS sequence"/>
</dbReference>
<dbReference type="KEGG" id="hih:NF38_03385"/>
<dbReference type="Gene3D" id="2.40.10.210">
    <property type="entry name" value="Phage tail proteins (gpFII-like)"/>
    <property type="match status" value="1"/>
</dbReference>
<dbReference type="EMBL" id="QVJI01000018">
    <property type="protein sequence ID" value="RFN62419.1"/>
    <property type="molecule type" value="Genomic_DNA"/>
</dbReference>
<dbReference type="Pfam" id="PF13856">
    <property type="entry name" value="Gifsy-2"/>
    <property type="match status" value="1"/>
</dbReference>
<dbReference type="Proteomes" id="UP000658741">
    <property type="component" value="Unassembled WGS sequence"/>
</dbReference>
<dbReference type="GeneID" id="93219349"/>
<evidence type="ECO:0000313" key="4">
    <source>
        <dbReference type="Proteomes" id="UP000050700"/>
    </source>
</evidence>
<evidence type="ECO:0000313" key="3">
    <source>
        <dbReference type="EMBL" id="VTX72478.1"/>
    </source>
</evidence>
<comment type="caution">
    <text evidence="1">The sequence shown here is derived from an EMBL/GenBank/DDBJ whole genome shotgun (WGS) entry which is preliminary data.</text>
</comment>
<gene>
    <name evidence="3" type="ORF">CAGEJMGA_01428</name>
    <name evidence="2" type="ORF">CH627_09320</name>
    <name evidence="1" type="ORF">NTHI1209_01213</name>
</gene>
<protein>
    <submittedName>
        <fullName evidence="3">ATP-binding sugar transporter from pro-phage</fullName>
    </submittedName>
</protein>
<dbReference type="GO" id="GO:0005524">
    <property type="term" value="F:ATP binding"/>
    <property type="evidence" value="ECO:0007669"/>
    <property type="project" value="UniProtKB-KW"/>
</dbReference>
<organism evidence="1 4">
    <name type="scientific">Haemophilus influenzae</name>
    <dbReference type="NCBI Taxonomy" id="727"/>
    <lineage>
        <taxon>Bacteria</taxon>
        <taxon>Pseudomonadati</taxon>
        <taxon>Pseudomonadota</taxon>
        <taxon>Gammaproteobacteria</taxon>
        <taxon>Pasteurellales</taxon>
        <taxon>Pasteurellaceae</taxon>
        <taxon>Haemophilus</taxon>
    </lineage>
</organism>
<evidence type="ECO:0000313" key="2">
    <source>
        <dbReference type="EMBL" id="RFN62419.1"/>
    </source>
</evidence>
<sequence length="103" mass="11441">MSRSTLSPFDDALAQADKVISDVMMSVYVINGKKYKAVLDESPKLMSGNYTDDYLINGTTRTLTLFKASGYKPKLGDIIISSTEEYVVRGFSFEDGKIVLQLE</sequence>
<name>A0A158SXL2_HAEIF</name>
<dbReference type="SUPFAM" id="SSF69279">
    <property type="entry name" value="Phage tail proteins"/>
    <property type="match status" value="1"/>
</dbReference>
<reference evidence="3" key="3">
    <citation type="submission" date="2019-05" db="EMBL/GenBank/DDBJ databases">
        <authorList>
            <person name="Hibberd M."/>
        </authorList>
    </citation>
    <scope>NUCLEOTIDE SEQUENCE</scope>
    <source>
        <strain evidence="3">Haemophilus_influenzae_BgEED16</strain>
    </source>
</reference>
<dbReference type="PATRIC" id="fig|727.558.peg.1639"/>
<reference evidence="1 4" key="1">
    <citation type="submission" date="2014-05" db="EMBL/GenBank/DDBJ databases">
        <title>Methylome analysis of the phasevarions of Haemophilus influenzae.</title>
        <authorList>
            <person name="Atack J.M."/>
            <person name="Fox K.L."/>
            <person name="Power P.M."/>
            <person name="Clark T."/>
            <person name="Jurcisek J."/>
            <person name="Korlach J."/>
            <person name="Bakaletz L.O."/>
            <person name="Jennings M.P."/>
        </authorList>
    </citation>
    <scope>NUCLEOTIDE SEQUENCE [LARGE SCALE GENOMIC DNA]</scope>
    <source>
        <strain evidence="1 4">1209</strain>
    </source>
</reference>
<keyword evidence="3" id="KW-0762">Sugar transport</keyword>
<proteinExistence type="predicted"/>
<keyword evidence="3" id="KW-0813">Transport</keyword>
<dbReference type="EMBL" id="JMQP01000002">
    <property type="protein sequence ID" value="KIS35606.1"/>
    <property type="molecule type" value="Genomic_DNA"/>
</dbReference>
<dbReference type="AlphaFoldDB" id="A0A158SXL2"/>
<reference evidence="2" key="2">
    <citation type="submission" date="2018-08" db="EMBL/GenBank/DDBJ databases">
        <title>Antagonistic pleiotropy in the bifunctional surface protein FadL/P1 during adaptation of Haemophilus influenzae to chronic lung infection associated with COPD.</title>
        <authorList>
            <person name="Moleres J."/>
            <person name="Ehrlich R."/>
        </authorList>
    </citation>
    <scope>NUCLEOTIDE SEQUENCE [LARGE SCALE GENOMIC DNA]</scope>
    <source>
        <strain evidence="2">P668-6062</strain>
    </source>
</reference>
<evidence type="ECO:0000313" key="1">
    <source>
        <dbReference type="EMBL" id="KIS35606.1"/>
    </source>
</evidence>
<accession>A0A158SXL2</accession>
<dbReference type="InterPro" id="IPR025601">
    <property type="entry name" value="ATP-bd_sugar_transptr-like"/>
</dbReference>
<dbReference type="RefSeq" id="WP_015701509.1">
    <property type="nucleotide sequence ID" value="NZ_AP018764.1"/>
</dbReference>
<keyword evidence="3" id="KW-0547">Nucleotide-binding</keyword>
<keyword evidence="3" id="KW-0067">ATP-binding</keyword>
<dbReference type="EMBL" id="CABFLD010000038">
    <property type="protein sequence ID" value="VTX72478.1"/>
    <property type="molecule type" value="Genomic_DNA"/>
</dbReference>